<gene>
    <name evidence="2" type="ORF">ECEC1870_5378</name>
</gene>
<evidence type="ECO:0000256" key="1">
    <source>
        <dbReference type="SAM" id="Phobius"/>
    </source>
</evidence>
<evidence type="ECO:0000313" key="3">
    <source>
        <dbReference type="Proteomes" id="UP000006789"/>
    </source>
</evidence>
<comment type="caution">
    <text evidence="2">The sequence shown here is derived from an EMBL/GenBank/DDBJ whole genome shotgun (WGS) entry which is preliminary data.</text>
</comment>
<feature type="transmembrane region" description="Helical" evidence="1">
    <location>
        <begin position="19"/>
        <end position="37"/>
    </location>
</feature>
<protein>
    <submittedName>
        <fullName evidence="2">Uncharacterized protein</fullName>
    </submittedName>
</protein>
<keyword evidence="1" id="KW-0472">Membrane</keyword>
<dbReference type="AlphaFoldDB" id="A0AAV3H126"/>
<accession>A0AAV3H126</accession>
<dbReference type="EMBL" id="AMVG01000532">
    <property type="protein sequence ID" value="EKJ36882.1"/>
    <property type="molecule type" value="Genomic_DNA"/>
</dbReference>
<dbReference type="Proteomes" id="UP000006789">
    <property type="component" value="Unassembled WGS sequence"/>
</dbReference>
<reference evidence="2 3" key="1">
    <citation type="submission" date="2012-06" db="EMBL/GenBank/DDBJ databases">
        <title>Genomic anatomy of Escherichia coli O157:H7 outbreaks.</title>
        <authorList>
            <person name="Eppinger M."/>
            <person name="Daugherty S."/>
            <person name="Agrawal S."/>
            <person name="Galens K."/>
            <person name="Tallon L."/>
            <person name="Shefchek K."/>
            <person name="Parankush S."/>
            <person name="Cebula T.A."/>
            <person name="Feng P."/>
            <person name="Soderlund R."/>
            <person name="Mammel M.K."/>
            <person name="DebRoy C."/>
            <person name="Dudley E.G."/>
            <person name="Tarr P.I."/>
            <person name="Fraser-Liggett C."/>
            <person name="Ravel J."/>
        </authorList>
    </citation>
    <scope>NUCLEOTIDE SEQUENCE [LARGE SCALE GENOMIC DNA]</scope>
    <source>
        <strain evidence="2 3">EC1870</strain>
    </source>
</reference>
<sequence length="41" mass="4593">MCVLLVEVKAESNINNKNISQVTLLMIVINMSYFSLFSTNA</sequence>
<proteinExistence type="predicted"/>
<keyword evidence="1" id="KW-1133">Transmembrane helix</keyword>
<organism evidence="2 3">
    <name type="scientific">Escherichia coli EC1870</name>
    <dbReference type="NCBI Taxonomy" id="1005554"/>
    <lineage>
        <taxon>Bacteria</taxon>
        <taxon>Pseudomonadati</taxon>
        <taxon>Pseudomonadota</taxon>
        <taxon>Gammaproteobacteria</taxon>
        <taxon>Enterobacterales</taxon>
        <taxon>Enterobacteriaceae</taxon>
        <taxon>Escherichia</taxon>
    </lineage>
</organism>
<evidence type="ECO:0000313" key="2">
    <source>
        <dbReference type="EMBL" id="EKJ36882.1"/>
    </source>
</evidence>
<name>A0AAV3H126_ECOLX</name>
<keyword evidence="1" id="KW-0812">Transmembrane</keyword>